<organism evidence="1">
    <name type="scientific">Serratia fonticola</name>
    <dbReference type="NCBI Taxonomy" id="47917"/>
    <lineage>
        <taxon>Bacteria</taxon>
        <taxon>Pseudomonadati</taxon>
        <taxon>Pseudomonadota</taxon>
        <taxon>Gammaproteobacteria</taxon>
        <taxon>Enterobacterales</taxon>
        <taxon>Yersiniaceae</taxon>
        <taxon>Serratia</taxon>
    </lineage>
</organism>
<evidence type="ECO:0000313" key="1">
    <source>
        <dbReference type="EMBL" id="VTR51978.1"/>
    </source>
</evidence>
<proteinExistence type="predicted"/>
<evidence type="ECO:0008006" key="2">
    <source>
        <dbReference type="Google" id="ProtNLM"/>
    </source>
</evidence>
<sequence>MFSESKLTLMRQLQTKADPMTDLSSSPNTLAMPEITGVTVPHDGLHYLKPELLLDFISVTPRPLVSITPVAVLYASIGVLQRIDLRKIPVAIKGRVIYPICPQSLPNLRAKLVINGPLKKVKFQGSLIPVTEAQSVKNMTLIGVALEFTVRKT</sequence>
<accession>A0A4V6KTR8</accession>
<name>A0A4V6KTR8_SERFO</name>
<protein>
    <recommendedName>
        <fullName evidence="2">dTDP-glucose pyrophosphorylase</fullName>
    </recommendedName>
</protein>
<dbReference type="AlphaFoldDB" id="A0A4V6KTR8"/>
<dbReference type="EMBL" id="CABEEZ010000125">
    <property type="protein sequence ID" value="VTR51978.1"/>
    <property type="molecule type" value="Genomic_DNA"/>
</dbReference>
<reference evidence="1" key="1">
    <citation type="submission" date="2019-05" db="EMBL/GenBank/DDBJ databases">
        <authorList>
            <consortium name="Pathogen Informatics"/>
        </authorList>
    </citation>
    <scope>NUCLEOTIDE SEQUENCE [LARGE SCALE GENOMIC DNA]</scope>
    <source>
        <strain evidence="1">NCTC12965</strain>
    </source>
</reference>
<gene>
    <name evidence="1" type="ORF">NCTC12965_06276</name>
</gene>